<feature type="transmembrane region" description="Helical" evidence="6">
    <location>
        <begin position="146"/>
        <end position="167"/>
    </location>
</feature>
<feature type="transmembrane region" description="Helical" evidence="6">
    <location>
        <begin position="246"/>
        <end position="264"/>
    </location>
</feature>
<keyword evidence="3 6" id="KW-1133">Transmembrane helix</keyword>
<feature type="binding site" evidence="5">
    <location>
        <position position="137"/>
    </location>
    <ligand>
        <name>Zn(2+)</name>
        <dbReference type="ChEBI" id="CHEBI:29105"/>
    </ligand>
</feature>
<proteinExistence type="predicted"/>
<evidence type="ECO:0000313" key="7">
    <source>
        <dbReference type="Proteomes" id="UP001515500"/>
    </source>
</evidence>
<evidence type="ECO:0000256" key="5">
    <source>
        <dbReference type="PIRSR" id="PIRSR604254-1"/>
    </source>
</evidence>
<keyword evidence="2 6" id="KW-0812">Transmembrane</keyword>
<feature type="transmembrane region" description="Helical" evidence="6">
    <location>
        <begin position="179"/>
        <end position="204"/>
    </location>
</feature>
<evidence type="ECO:0000313" key="8">
    <source>
        <dbReference type="RefSeq" id="XP_039115103.1"/>
    </source>
</evidence>
<dbReference type="GO" id="GO:0046872">
    <property type="term" value="F:metal ion binding"/>
    <property type="evidence" value="ECO:0007669"/>
    <property type="project" value="UniProtKB-KW"/>
</dbReference>
<dbReference type="AlphaFoldDB" id="A0AB40AJF9"/>
<accession>A0AB40AJF9</accession>
<evidence type="ECO:0000256" key="1">
    <source>
        <dbReference type="ARBA" id="ARBA00004141"/>
    </source>
</evidence>
<sequence>MELKNDKLMKYNSLPEYLKDNEYILDHYRPEWPLRQTILSIFSIHNETLNIWTHLIGFFFFLILAILTAAMIPRDIHAFTITRIEELIIPLNTTTTNPYVLMSTMISPILKRPITRFPFFTFLFGAMFCLLTSSLCHLLISHSEKIAYIMLRLDYIGIASLIITSFYTQVFYSFICFPFFFNLYMSFITVFGAATIVISLLPIFQTALFRNVRAMLFFSMGVSGVVPIMHKVIVFGDRPEAMLSAWYELLMGVFYGLGVIIYAARVPERWIPGSFDLVGHSHQLFHLLVLAGAYTHYLAGLVYLSWRDVEGC</sequence>
<dbReference type="RefSeq" id="XP_039115103.1">
    <property type="nucleotide sequence ID" value="XM_039259169.1"/>
</dbReference>
<comment type="subcellular location">
    <subcellularLocation>
        <location evidence="1">Membrane</location>
        <topology evidence="1">Multi-pass membrane protein</topology>
    </subcellularLocation>
</comment>
<dbReference type="GeneID" id="120250363"/>
<feature type="transmembrane region" description="Helical" evidence="6">
    <location>
        <begin position="284"/>
        <end position="306"/>
    </location>
</feature>
<dbReference type="PANTHER" id="PTHR20855:SF113">
    <property type="entry name" value="HAEMOLYSIN-III RELATED FAMILY PROTEIN, EXPRESSED"/>
    <property type="match status" value="1"/>
</dbReference>
<reference evidence="8" key="1">
    <citation type="submission" date="2025-08" db="UniProtKB">
        <authorList>
            <consortium name="RefSeq"/>
        </authorList>
    </citation>
    <scope>IDENTIFICATION</scope>
</reference>
<feature type="transmembrane region" description="Helical" evidence="6">
    <location>
        <begin position="216"/>
        <end position="234"/>
    </location>
</feature>
<keyword evidence="7" id="KW-1185">Reference proteome</keyword>
<name>A0AB40AJF9_DIOCR</name>
<feature type="transmembrane region" description="Helical" evidence="6">
    <location>
        <begin position="119"/>
        <end position="140"/>
    </location>
</feature>
<dbReference type="GO" id="GO:0038023">
    <property type="term" value="F:signaling receptor activity"/>
    <property type="evidence" value="ECO:0007669"/>
    <property type="project" value="TreeGrafter"/>
</dbReference>
<keyword evidence="4 6" id="KW-0472">Membrane</keyword>
<evidence type="ECO:0000256" key="3">
    <source>
        <dbReference type="ARBA" id="ARBA00022989"/>
    </source>
</evidence>
<feature type="binding site" evidence="5">
    <location>
        <position position="282"/>
    </location>
    <ligand>
        <name>Zn(2+)</name>
        <dbReference type="ChEBI" id="CHEBI:29105"/>
    </ligand>
</feature>
<dbReference type="GO" id="GO:0009744">
    <property type="term" value="P:response to sucrose"/>
    <property type="evidence" value="ECO:0007669"/>
    <property type="project" value="UniProtKB-ARBA"/>
</dbReference>
<evidence type="ECO:0000256" key="2">
    <source>
        <dbReference type="ARBA" id="ARBA00022692"/>
    </source>
</evidence>
<dbReference type="Pfam" id="PF03006">
    <property type="entry name" value="HlyIII"/>
    <property type="match status" value="1"/>
</dbReference>
<dbReference type="PANTHER" id="PTHR20855">
    <property type="entry name" value="ADIPOR/PROGESTIN RECEPTOR-RELATED"/>
    <property type="match status" value="1"/>
</dbReference>
<keyword evidence="5" id="KW-0862">Zinc</keyword>
<dbReference type="InterPro" id="IPR004254">
    <property type="entry name" value="AdipoR/HlyIII-related"/>
</dbReference>
<keyword evidence="5" id="KW-0479">Metal-binding</keyword>
<protein>
    <submittedName>
        <fullName evidence="8">Heptahelical transmembrane protein 4-like</fullName>
    </submittedName>
</protein>
<feature type="binding site" evidence="5">
    <location>
        <position position="286"/>
    </location>
    <ligand>
        <name>Zn(2+)</name>
        <dbReference type="ChEBI" id="CHEBI:29105"/>
    </ligand>
</feature>
<gene>
    <name evidence="8" type="primary">LOC120250363</name>
</gene>
<evidence type="ECO:0000256" key="4">
    <source>
        <dbReference type="ARBA" id="ARBA00023136"/>
    </source>
</evidence>
<dbReference type="Proteomes" id="UP001515500">
    <property type="component" value="Chromosome 19"/>
</dbReference>
<evidence type="ECO:0000256" key="6">
    <source>
        <dbReference type="SAM" id="Phobius"/>
    </source>
</evidence>
<organism evidence="7 8">
    <name type="scientific">Dioscorea cayennensis subsp. rotundata</name>
    <name type="common">White Guinea yam</name>
    <name type="synonym">Dioscorea rotundata</name>
    <dbReference type="NCBI Taxonomy" id="55577"/>
    <lineage>
        <taxon>Eukaryota</taxon>
        <taxon>Viridiplantae</taxon>
        <taxon>Streptophyta</taxon>
        <taxon>Embryophyta</taxon>
        <taxon>Tracheophyta</taxon>
        <taxon>Spermatophyta</taxon>
        <taxon>Magnoliopsida</taxon>
        <taxon>Liliopsida</taxon>
        <taxon>Dioscoreales</taxon>
        <taxon>Dioscoreaceae</taxon>
        <taxon>Dioscorea</taxon>
    </lineage>
</organism>
<dbReference type="GO" id="GO:0009725">
    <property type="term" value="P:response to hormone"/>
    <property type="evidence" value="ECO:0007669"/>
    <property type="project" value="UniProtKB-ARBA"/>
</dbReference>
<dbReference type="GO" id="GO:0016020">
    <property type="term" value="C:membrane"/>
    <property type="evidence" value="ECO:0007669"/>
    <property type="project" value="UniProtKB-SubCell"/>
</dbReference>
<feature type="transmembrane region" description="Helical" evidence="6">
    <location>
        <begin position="51"/>
        <end position="72"/>
    </location>
</feature>